<sequence>MKFCGLDEFNGSEDENVNEVEGLDFEEINFRLLNEDEVKKYRFLNNDIAYKFYKMYGMKK</sequence>
<organism evidence="1 2">
    <name type="scientific">Lupinus albus</name>
    <name type="common">White lupine</name>
    <name type="synonym">Lupinus termis</name>
    <dbReference type="NCBI Taxonomy" id="3870"/>
    <lineage>
        <taxon>Eukaryota</taxon>
        <taxon>Viridiplantae</taxon>
        <taxon>Streptophyta</taxon>
        <taxon>Embryophyta</taxon>
        <taxon>Tracheophyta</taxon>
        <taxon>Spermatophyta</taxon>
        <taxon>Magnoliopsida</taxon>
        <taxon>eudicotyledons</taxon>
        <taxon>Gunneridae</taxon>
        <taxon>Pentapetalae</taxon>
        <taxon>rosids</taxon>
        <taxon>fabids</taxon>
        <taxon>Fabales</taxon>
        <taxon>Fabaceae</taxon>
        <taxon>Papilionoideae</taxon>
        <taxon>50 kb inversion clade</taxon>
        <taxon>genistoids sensu lato</taxon>
        <taxon>core genistoids</taxon>
        <taxon>Genisteae</taxon>
        <taxon>Lupinus</taxon>
    </lineage>
</organism>
<gene>
    <name evidence="1" type="ORF">Lalb_Chr09g0325681</name>
</gene>
<protein>
    <submittedName>
        <fullName evidence="1">Uncharacterized protein</fullName>
    </submittedName>
</protein>
<evidence type="ECO:0000313" key="1">
    <source>
        <dbReference type="EMBL" id="KAE9607022.1"/>
    </source>
</evidence>
<proteinExistence type="predicted"/>
<name>A0A6A4PZZ2_LUPAL</name>
<comment type="caution">
    <text evidence="1">The sequence shown here is derived from an EMBL/GenBank/DDBJ whole genome shotgun (WGS) entry which is preliminary data.</text>
</comment>
<accession>A0A6A4PZZ2</accession>
<dbReference type="EMBL" id="WOCE01000009">
    <property type="protein sequence ID" value="KAE9607022.1"/>
    <property type="molecule type" value="Genomic_DNA"/>
</dbReference>
<evidence type="ECO:0000313" key="2">
    <source>
        <dbReference type="Proteomes" id="UP000447434"/>
    </source>
</evidence>
<dbReference type="Proteomes" id="UP000447434">
    <property type="component" value="Chromosome 9"/>
</dbReference>
<reference evidence="2" key="1">
    <citation type="journal article" date="2020" name="Nat. Commun.">
        <title>Genome sequence of the cluster root forming white lupin.</title>
        <authorList>
            <person name="Hufnagel B."/>
            <person name="Marques A."/>
            <person name="Soriano A."/>
            <person name="Marques L."/>
            <person name="Divol F."/>
            <person name="Doumas P."/>
            <person name="Sallet E."/>
            <person name="Mancinotti D."/>
            <person name="Carrere S."/>
            <person name="Marande W."/>
            <person name="Arribat S."/>
            <person name="Keller J."/>
            <person name="Huneau C."/>
            <person name="Blein T."/>
            <person name="Aime D."/>
            <person name="Laguerre M."/>
            <person name="Taylor J."/>
            <person name="Schubert V."/>
            <person name="Nelson M."/>
            <person name="Geu-Flores F."/>
            <person name="Crespi M."/>
            <person name="Gallardo-Guerrero K."/>
            <person name="Delaux P.-M."/>
            <person name="Salse J."/>
            <person name="Berges H."/>
            <person name="Guyot R."/>
            <person name="Gouzy J."/>
            <person name="Peret B."/>
        </authorList>
    </citation>
    <scope>NUCLEOTIDE SEQUENCE [LARGE SCALE GENOMIC DNA]</scope>
    <source>
        <strain evidence="2">cv. Amiga</strain>
    </source>
</reference>
<keyword evidence="2" id="KW-1185">Reference proteome</keyword>
<dbReference type="AlphaFoldDB" id="A0A6A4PZZ2"/>